<proteinExistence type="predicted"/>
<evidence type="ECO:0000313" key="1">
    <source>
        <dbReference type="EMBL" id="KPM37804.1"/>
    </source>
</evidence>
<comment type="caution">
    <text evidence="1">The sequence shown here is derived from an EMBL/GenBank/DDBJ whole genome shotgun (WGS) entry which is preliminary data.</text>
</comment>
<gene>
    <name evidence="1" type="ORF">AK830_g8756</name>
</gene>
<keyword evidence="2" id="KW-1185">Reference proteome</keyword>
<dbReference type="AlphaFoldDB" id="A0A0N8H627"/>
<sequence length="91" mass="10096">MEGALRATLVEINDAGLQIKSVLVEELPNRGMDDLASLLEGVDQTDPKDREMIDFLSSPSAELDKLLRDIESLIDRLFNLAMLIRRAGAQN</sequence>
<dbReference type="EMBL" id="LKCW01000153">
    <property type="protein sequence ID" value="KPM37804.1"/>
    <property type="molecule type" value="Genomic_DNA"/>
</dbReference>
<organism evidence="1 2">
    <name type="scientific">Neonectria ditissima</name>
    <dbReference type="NCBI Taxonomy" id="78410"/>
    <lineage>
        <taxon>Eukaryota</taxon>
        <taxon>Fungi</taxon>
        <taxon>Dikarya</taxon>
        <taxon>Ascomycota</taxon>
        <taxon>Pezizomycotina</taxon>
        <taxon>Sordariomycetes</taxon>
        <taxon>Hypocreomycetidae</taxon>
        <taxon>Hypocreales</taxon>
        <taxon>Nectriaceae</taxon>
        <taxon>Neonectria</taxon>
    </lineage>
</organism>
<protein>
    <submittedName>
        <fullName evidence="1">Uncharacterized protein</fullName>
    </submittedName>
</protein>
<evidence type="ECO:0000313" key="2">
    <source>
        <dbReference type="Proteomes" id="UP000050424"/>
    </source>
</evidence>
<reference evidence="1 2" key="1">
    <citation type="submission" date="2015-09" db="EMBL/GenBank/DDBJ databases">
        <title>Draft genome of a European isolate of the apple canker pathogen Neonectria ditissima.</title>
        <authorList>
            <person name="Gomez-Cortecero A."/>
            <person name="Harrison R.J."/>
            <person name="Armitage A.D."/>
        </authorList>
    </citation>
    <scope>NUCLEOTIDE SEQUENCE [LARGE SCALE GENOMIC DNA]</scope>
    <source>
        <strain evidence="1 2">R09/05</strain>
    </source>
</reference>
<dbReference type="Proteomes" id="UP000050424">
    <property type="component" value="Unassembled WGS sequence"/>
</dbReference>
<name>A0A0N8H627_9HYPO</name>
<accession>A0A0N8H627</accession>